<dbReference type="Gene3D" id="3.30.70.270">
    <property type="match status" value="1"/>
</dbReference>
<feature type="transmembrane region" description="Helical" evidence="1">
    <location>
        <begin position="12"/>
        <end position="35"/>
    </location>
</feature>
<feature type="transmembrane region" description="Helical" evidence="1">
    <location>
        <begin position="286"/>
        <end position="305"/>
    </location>
</feature>
<dbReference type="Gene3D" id="3.30.450.20">
    <property type="entry name" value="PAS domain"/>
    <property type="match status" value="1"/>
</dbReference>
<feature type="domain" description="EAL" evidence="4">
    <location>
        <begin position="648"/>
        <end position="899"/>
    </location>
</feature>
<dbReference type="Pfam" id="PF08447">
    <property type="entry name" value="PAS_3"/>
    <property type="match status" value="1"/>
</dbReference>
<feature type="domain" description="GGDEF" evidence="5">
    <location>
        <begin position="508"/>
        <end position="639"/>
    </location>
</feature>
<organism evidence="6 7">
    <name type="scientific">Spirilliplanes yamanashiensis</name>
    <dbReference type="NCBI Taxonomy" id="42233"/>
    <lineage>
        <taxon>Bacteria</taxon>
        <taxon>Bacillati</taxon>
        <taxon>Actinomycetota</taxon>
        <taxon>Actinomycetes</taxon>
        <taxon>Micromonosporales</taxon>
        <taxon>Micromonosporaceae</taxon>
        <taxon>Spirilliplanes</taxon>
    </lineage>
</organism>
<feature type="transmembrane region" description="Helical" evidence="1">
    <location>
        <begin position="144"/>
        <end position="166"/>
    </location>
</feature>
<evidence type="ECO:0000259" key="3">
    <source>
        <dbReference type="PROSITE" id="PS50113"/>
    </source>
</evidence>
<dbReference type="CDD" id="cd01948">
    <property type="entry name" value="EAL"/>
    <property type="match status" value="1"/>
</dbReference>
<dbReference type="InterPro" id="IPR043128">
    <property type="entry name" value="Rev_trsase/Diguanyl_cyclase"/>
</dbReference>
<evidence type="ECO:0000313" key="7">
    <source>
        <dbReference type="Proteomes" id="UP000652013"/>
    </source>
</evidence>
<dbReference type="PROSITE" id="PS50883">
    <property type="entry name" value="EAL"/>
    <property type="match status" value="1"/>
</dbReference>
<dbReference type="InterPro" id="IPR035965">
    <property type="entry name" value="PAS-like_dom_sf"/>
</dbReference>
<keyword evidence="1" id="KW-0472">Membrane</keyword>
<keyword evidence="7" id="KW-1185">Reference proteome</keyword>
<dbReference type="SMART" id="SM00052">
    <property type="entry name" value="EAL"/>
    <property type="match status" value="1"/>
</dbReference>
<feature type="domain" description="PAC" evidence="3">
    <location>
        <begin position="426"/>
        <end position="477"/>
    </location>
</feature>
<dbReference type="PANTHER" id="PTHR44757:SF2">
    <property type="entry name" value="BIOFILM ARCHITECTURE MAINTENANCE PROTEIN MBAA"/>
    <property type="match status" value="1"/>
</dbReference>
<reference evidence="6" key="1">
    <citation type="submission" date="2021-01" db="EMBL/GenBank/DDBJ databases">
        <title>Whole genome shotgun sequence of Spirilliplanes yamanashiensis NBRC 15828.</title>
        <authorList>
            <person name="Komaki H."/>
            <person name="Tamura T."/>
        </authorList>
    </citation>
    <scope>NUCLEOTIDE SEQUENCE</scope>
    <source>
        <strain evidence="6">NBRC 15828</strain>
    </source>
</reference>
<dbReference type="PANTHER" id="PTHR44757">
    <property type="entry name" value="DIGUANYLATE CYCLASE DGCP"/>
    <property type="match status" value="1"/>
</dbReference>
<dbReference type="PROSITE" id="PS50113">
    <property type="entry name" value="PAC"/>
    <property type="match status" value="1"/>
</dbReference>
<dbReference type="Proteomes" id="UP000652013">
    <property type="component" value="Unassembled WGS sequence"/>
</dbReference>
<dbReference type="InterPro" id="IPR052155">
    <property type="entry name" value="Biofilm_reg_signaling"/>
</dbReference>
<feature type="transmembrane region" description="Helical" evidence="1">
    <location>
        <begin position="47"/>
        <end position="67"/>
    </location>
</feature>
<dbReference type="NCBIfam" id="TIGR00254">
    <property type="entry name" value="GGDEF"/>
    <property type="match status" value="1"/>
</dbReference>
<keyword evidence="1" id="KW-1133">Transmembrane helix</keyword>
<evidence type="ECO:0000256" key="1">
    <source>
        <dbReference type="SAM" id="Phobius"/>
    </source>
</evidence>
<accession>A0A8J4DJZ5</accession>
<dbReference type="NCBIfam" id="TIGR00229">
    <property type="entry name" value="sensory_box"/>
    <property type="match status" value="1"/>
</dbReference>
<dbReference type="Gene3D" id="3.20.20.450">
    <property type="entry name" value="EAL domain"/>
    <property type="match status" value="1"/>
</dbReference>
<feature type="transmembrane region" description="Helical" evidence="1">
    <location>
        <begin position="79"/>
        <end position="99"/>
    </location>
</feature>
<dbReference type="SUPFAM" id="SSF141868">
    <property type="entry name" value="EAL domain-like"/>
    <property type="match status" value="1"/>
</dbReference>
<dbReference type="CDD" id="cd00130">
    <property type="entry name" value="PAS"/>
    <property type="match status" value="1"/>
</dbReference>
<dbReference type="InterPro" id="IPR001633">
    <property type="entry name" value="EAL_dom"/>
</dbReference>
<dbReference type="InterPro" id="IPR013655">
    <property type="entry name" value="PAS_fold_3"/>
</dbReference>
<dbReference type="RefSeq" id="WP_203939087.1">
    <property type="nucleotide sequence ID" value="NZ_BAAAGJ010000002.1"/>
</dbReference>
<evidence type="ECO:0000259" key="2">
    <source>
        <dbReference type="PROSITE" id="PS50112"/>
    </source>
</evidence>
<name>A0A8J4DJZ5_9ACTN</name>
<dbReference type="PROSITE" id="PS50887">
    <property type="entry name" value="GGDEF"/>
    <property type="match status" value="1"/>
</dbReference>
<dbReference type="InterPro" id="IPR000014">
    <property type="entry name" value="PAS"/>
</dbReference>
<evidence type="ECO:0000259" key="4">
    <source>
        <dbReference type="PROSITE" id="PS50883"/>
    </source>
</evidence>
<dbReference type="InterPro" id="IPR035919">
    <property type="entry name" value="EAL_sf"/>
</dbReference>
<feature type="transmembrane region" description="Helical" evidence="1">
    <location>
        <begin position="218"/>
        <end position="239"/>
    </location>
</feature>
<feature type="transmembrane region" description="Helical" evidence="1">
    <location>
        <begin position="111"/>
        <end position="132"/>
    </location>
</feature>
<evidence type="ECO:0000313" key="6">
    <source>
        <dbReference type="EMBL" id="GIJ03824.1"/>
    </source>
</evidence>
<feature type="transmembrane region" description="Helical" evidence="1">
    <location>
        <begin position="245"/>
        <end position="265"/>
    </location>
</feature>
<evidence type="ECO:0000259" key="5">
    <source>
        <dbReference type="PROSITE" id="PS50887"/>
    </source>
</evidence>
<feature type="transmembrane region" description="Helical" evidence="1">
    <location>
        <begin position="186"/>
        <end position="206"/>
    </location>
</feature>
<comment type="caution">
    <text evidence="6">The sequence shown here is derived from an EMBL/GenBank/DDBJ whole genome shotgun (WGS) entry which is preliminary data.</text>
</comment>
<dbReference type="InterPro" id="IPR029787">
    <property type="entry name" value="Nucleotide_cyclase"/>
</dbReference>
<dbReference type="Pfam" id="PF00563">
    <property type="entry name" value="EAL"/>
    <property type="match status" value="1"/>
</dbReference>
<dbReference type="PROSITE" id="PS50112">
    <property type="entry name" value="PAS"/>
    <property type="match status" value="1"/>
</dbReference>
<feature type="domain" description="PAS" evidence="2">
    <location>
        <begin position="352"/>
        <end position="411"/>
    </location>
</feature>
<sequence>MTAPTSRPGRAPVWSGAAVWVSGAVSGFAGLWWLVQVFAGPLGPTMIGWLLAPVSCLAASVLCWQTGRDPGVPDAARLFWRRAGTALAVFSLSMVSRFADSVNPDLSMTARMSMISALAHGVGVILLVYPLLRLPLGTRSRASRYALWLDLGTVMLASAVFLWFFVMRNIVGVAGGPGGGSATMAASVALMVSGLTGVFIVVKVALTGANSLDRRALGLLAGALAFGGLGSAFTPLLVAEGIVHVDTGLIVVPVSVLLIGLGARYQAAGRAVTAKAERPRRRFSPLPYLAVAATDGLLLLTVGQGDPTDRVVVAFGAVALTGLVVVRQLSAFRENDRLLTRLDAGLLELRRHEQRFRSLVQNSTDVVSIVSADNVLTYISPGVRAVLGYDPAEMIGSSNGDLVHPDDQPVVAGKMAEICGTPGATTTVHLRLRHADGSWRWFEMTSANLLDDPAVCGVVNNGRDITESRDIQERLSYEASHDVLTGLANRALFGERIGLSVGNPRPGHRLSVVLVDLDDFKTVNDTLGHTVGDALLVAVAHRMQDNVREGDVVARLGGDEFALLLEGVSAGAVDEVVDRIRNALAEPVLADGHVITVRASFGIVDGVAGDDAVDLLRQADIAMYEAKGRGEGGSQRYRPGMEARGAERNRVAAELRTALAEGQLRLHYQPVVTLPEGTLSGVEALIRWQHPERGLIAPGDFVPHAEATGLIVPVGRWVLREACRQTAAWHAEYGAAAPATVSVNVSARQLQDSRFAAEVAAALRDSGLPAHRLTVEITESTAVGGGSTAETLGKLRDLGVRISLDDFGTGQSTLTLLAECPVDQIKLDRSFAPVPGPDVIATAVVQLARVLGVEAVAEGVETPEQAEHLRALGYEQAQGFHFARPMAAGDIAAAIEARAPRSRVAAA</sequence>
<dbReference type="EMBL" id="BOOY01000025">
    <property type="protein sequence ID" value="GIJ03824.1"/>
    <property type="molecule type" value="Genomic_DNA"/>
</dbReference>
<dbReference type="SMART" id="SM00267">
    <property type="entry name" value="GGDEF"/>
    <property type="match status" value="1"/>
</dbReference>
<dbReference type="SUPFAM" id="SSF55073">
    <property type="entry name" value="Nucleotide cyclase"/>
    <property type="match status" value="1"/>
</dbReference>
<dbReference type="InterPro" id="IPR000160">
    <property type="entry name" value="GGDEF_dom"/>
</dbReference>
<dbReference type="AlphaFoldDB" id="A0A8J4DJZ5"/>
<dbReference type="SMART" id="SM00091">
    <property type="entry name" value="PAS"/>
    <property type="match status" value="1"/>
</dbReference>
<dbReference type="InterPro" id="IPR000700">
    <property type="entry name" value="PAS-assoc_C"/>
</dbReference>
<protein>
    <submittedName>
        <fullName evidence="6">Uncharacterized protein</fullName>
    </submittedName>
</protein>
<dbReference type="Pfam" id="PF00990">
    <property type="entry name" value="GGDEF"/>
    <property type="match status" value="1"/>
</dbReference>
<dbReference type="CDD" id="cd01949">
    <property type="entry name" value="GGDEF"/>
    <property type="match status" value="1"/>
</dbReference>
<gene>
    <name evidence="6" type="ORF">Sya03_31760</name>
</gene>
<dbReference type="SUPFAM" id="SSF55785">
    <property type="entry name" value="PYP-like sensor domain (PAS domain)"/>
    <property type="match status" value="1"/>
</dbReference>
<keyword evidence="1" id="KW-0812">Transmembrane</keyword>
<proteinExistence type="predicted"/>